<name>A0A2P5F286_TREOI</name>
<dbReference type="Proteomes" id="UP000237000">
    <property type="component" value="Unassembled WGS sequence"/>
</dbReference>
<dbReference type="InterPro" id="IPR029071">
    <property type="entry name" value="Ubiquitin-like_domsf"/>
</dbReference>
<dbReference type="AlphaFoldDB" id="A0A2P5F286"/>
<comment type="caution">
    <text evidence="3">The sequence shown here is derived from an EMBL/GenBank/DDBJ whole genome shotgun (WGS) entry which is preliminary data.</text>
</comment>
<gene>
    <name evidence="3" type="ORF">TorRG33x02_122320</name>
</gene>
<feature type="domain" description="Ubiquitin-like" evidence="2">
    <location>
        <begin position="22"/>
        <end position="98"/>
    </location>
</feature>
<reference evidence="4" key="1">
    <citation type="submission" date="2016-06" db="EMBL/GenBank/DDBJ databases">
        <title>Parallel loss of symbiosis genes in relatives of nitrogen-fixing non-legume Parasponia.</title>
        <authorList>
            <person name="Van Velzen R."/>
            <person name="Holmer R."/>
            <person name="Bu F."/>
            <person name="Rutten L."/>
            <person name="Van Zeijl A."/>
            <person name="Liu W."/>
            <person name="Santuari L."/>
            <person name="Cao Q."/>
            <person name="Sharma T."/>
            <person name="Shen D."/>
            <person name="Roswanjaya Y."/>
            <person name="Wardhani T."/>
            <person name="Kalhor M.S."/>
            <person name="Jansen J."/>
            <person name="Van den Hoogen J."/>
            <person name="Gungor B."/>
            <person name="Hartog M."/>
            <person name="Hontelez J."/>
            <person name="Verver J."/>
            <person name="Yang W.-C."/>
            <person name="Schijlen E."/>
            <person name="Repin R."/>
            <person name="Schilthuizen M."/>
            <person name="Schranz E."/>
            <person name="Heidstra R."/>
            <person name="Miyata K."/>
            <person name="Fedorova E."/>
            <person name="Kohlen W."/>
            <person name="Bisseling T."/>
            <person name="Smit S."/>
            <person name="Geurts R."/>
        </authorList>
    </citation>
    <scope>NUCLEOTIDE SEQUENCE [LARGE SCALE GENOMIC DNA]</scope>
    <source>
        <strain evidence="4">cv. RG33-2</strain>
    </source>
</reference>
<comment type="similarity">
    <text evidence="1">Belongs to the ubiquitin family. SUMO subfamily.</text>
</comment>
<dbReference type="OrthoDB" id="897871at2759"/>
<keyword evidence="1" id="KW-0833">Ubl conjugation pathway</keyword>
<proteinExistence type="inferred from homology"/>
<dbReference type="GO" id="GO:0005634">
    <property type="term" value="C:nucleus"/>
    <property type="evidence" value="ECO:0007669"/>
    <property type="project" value="UniProtKB-SubCell"/>
</dbReference>
<dbReference type="EMBL" id="JXTC01000070">
    <property type="protein sequence ID" value="PON91901.1"/>
    <property type="molecule type" value="Genomic_DNA"/>
</dbReference>
<dbReference type="STRING" id="63057.A0A2P5F286"/>
<sequence>MSSSSITYQGGEKKPVVQSTHMNIKVKGQDGNEVSFRIKRTSKFEILMKEYCNQMSLDIKSIAFIVEGRYFIKPFQTPEQLNMEDGDEIDAMLHQNGGAFI</sequence>
<dbReference type="Pfam" id="PF11976">
    <property type="entry name" value="Rad60-SLD"/>
    <property type="match status" value="1"/>
</dbReference>
<dbReference type="InterPro" id="IPR000626">
    <property type="entry name" value="Ubiquitin-like_dom"/>
</dbReference>
<dbReference type="PANTHER" id="PTHR10562">
    <property type="entry name" value="SMALL UBIQUITIN-RELATED MODIFIER"/>
    <property type="match status" value="1"/>
</dbReference>
<protein>
    <recommendedName>
        <fullName evidence="1">Small ubiquitin-related modifier</fullName>
        <shortName evidence="1">SUMO</shortName>
    </recommendedName>
</protein>
<keyword evidence="1" id="KW-0539">Nucleus</keyword>
<organism evidence="3 4">
    <name type="scientific">Trema orientale</name>
    <name type="common">Charcoal tree</name>
    <name type="synonym">Celtis orientalis</name>
    <dbReference type="NCBI Taxonomy" id="63057"/>
    <lineage>
        <taxon>Eukaryota</taxon>
        <taxon>Viridiplantae</taxon>
        <taxon>Streptophyta</taxon>
        <taxon>Embryophyta</taxon>
        <taxon>Tracheophyta</taxon>
        <taxon>Spermatophyta</taxon>
        <taxon>Magnoliopsida</taxon>
        <taxon>eudicotyledons</taxon>
        <taxon>Gunneridae</taxon>
        <taxon>Pentapetalae</taxon>
        <taxon>rosids</taxon>
        <taxon>fabids</taxon>
        <taxon>Rosales</taxon>
        <taxon>Cannabaceae</taxon>
        <taxon>Trema</taxon>
    </lineage>
</organism>
<comment type="subcellular location">
    <subcellularLocation>
        <location evidence="1">Nucleus</location>
    </subcellularLocation>
</comment>
<dbReference type="Gene3D" id="3.10.20.90">
    <property type="entry name" value="Phosphatidylinositol 3-kinase Catalytic Subunit, Chain A, domain 1"/>
    <property type="match status" value="1"/>
</dbReference>
<dbReference type="SUPFAM" id="SSF54236">
    <property type="entry name" value="Ubiquitin-like"/>
    <property type="match status" value="1"/>
</dbReference>
<evidence type="ECO:0000313" key="3">
    <source>
        <dbReference type="EMBL" id="PON91901.1"/>
    </source>
</evidence>
<dbReference type="InParanoid" id="A0A2P5F286"/>
<dbReference type="PROSITE" id="PS50053">
    <property type="entry name" value="UBIQUITIN_2"/>
    <property type="match status" value="1"/>
</dbReference>
<dbReference type="InterPro" id="IPR022617">
    <property type="entry name" value="Rad60/SUMO-like_dom"/>
</dbReference>
<dbReference type="SMART" id="SM00213">
    <property type="entry name" value="UBQ"/>
    <property type="match status" value="1"/>
</dbReference>
<keyword evidence="4" id="KW-1185">Reference proteome</keyword>
<accession>A0A2P5F286</accession>
<evidence type="ECO:0000256" key="1">
    <source>
        <dbReference type="RuleBase" id="RU361190"/>
    </source>
</evidence>
<evidence type="ECO:0000313" key="4">
    <source>
        <dbReference type="Proteomes" id="UP000237000"/>
    </source>
</evidence>
<evidence type="ECO:0000259" key="2">
    <source>
        <dbReference type="PROSITE" id="PS50053"/>
    </source>
</evidence>